<dbReference type="InterPro" id="IPR011050">
    <property type="entry name" value="Pectin_lyase_fold/virulence"/>
</dbReference>
<dbReference type="Proteomes" id="UP000663940">
    <property type="component" value="Chromosome"/>
</dbReference>
<protein>
    <recommendedName>
        <fullName evidence="5">Right-handed parallel beta-helix repeat-containing protein</fullName>
    </recommendedName>
</protein>
<dbReference type="EMBL" id="CP043451">
    <property type="protein sequence ID" value="QEM05529.1"/>
    <property type="molecule type" value="Genomic_DNA"/>
</dbReference>
<evidence type="ECO:0008006" key="5">
    <source>
        <dbReference type="Google" id="ProtNLM"/>
    </source>
</evidence>
<evidence type="ECO:0000313" key="1">
    <source>
        <dbReference type="EMBL" id="QEM05529.1"/>
    </source>
</evidence>
<dbReference type="SUPFAM" id="SSF51126">
    <property type="entry name" value="Pectin lyase-like"/>
    <property type="match status" value="1"/>
</dbReference>
<keyword evidence="4" id="KW-1185">Reference proteome</keyword>
<accession>A0AAE6JH12</accession>
<dbReference type="InterPro" id="IPR012334">
    <property type="entry name" value="Pectin_lyas_fold"/>
</dbReference>
<evidence type="ECO:0000313" key="2">
    <source>
        <dbReference type="EMBL" id="QTE51947.1"/>
    </source>
</evidence>
<dbReference type="EMBL" id="CP071880">
    <property type="protein sequence ID" value="QTE51947.1"/>
    <property type="molecule type" value="Genomic_DNA"/>
</dbReference>
<evidence type="ECO:0000313" key="4">
    <source>
        <dbReference type="Proteomes" id="UP000663940"/>
    </source>
</evidence>
<dbReference type="Gene3D" id="2.160.20.10">
    <property type="entry name" value="Single-stranded right-handed beta-helix, Pectin lyase-like"/>
    <property type="match status" value="1"/>
</dbReference>
<reference evidence="1 3" key="1">
    <citation type="submission" date="2019-08" db="EMBL/GenBank/DDBJ databases">
        <title>Comparative genome analysis confer to the adaptation heavy metal polluted environment.</title>
        <authorList>
            <person name="Li Y."/>
        </authorList>
    </citation>
    <scope>NUCLEOTIDE SEQUENCE [LARGE SCALE GENOMIC DNA]</scope>
    <source>
        <strain evidence="1 3">P2</strain>
    </source>
</reference>
<dbReference type="RefSeq" id="WP_112657554.1">
    <property type="nucleotide sequence ID" value="NZ_CP043451.1"/>
</dbReference>
<proteinExistence type="predicted"/>
<organism evidence="1 3">
    <name type="scientific">Mucilaginibacter rubeus</name>
    <dbReference type="NCBI Taxonomy" id="2027860"/>
    <lineage>
        <taxon>Bacteria</taxon>
        <taxon>Pseudomonadati</taxon>
        <taxon>Bacteroidota</taxon>
        <taxon>Sphingobacteriia</taxon>
        <taxon>Sphingobacteriales</taxon>
        <taxon>Sphingobacteriaceae</taxon>
        <taxon>Mucilaginibacter</taxon>
    </lineage>
</organism>
<dbReference type="AlphaFoldDB" id="A0AAE6JH12"/>
<evidence type="ECO:0000313" key="3">
    <source>
        <dbReference type="Proteomes" id="UP000250557"/>
    </source>
</evidence>
<dbReference type="Proteomes" id="UP000250557">
    <property type="component" value="Chromosome"/>
</dbReference>
<reference evidence="2 4" key="2">
    <citation type="submission" date="2021-03" db="EMBL/GenBank/DDBJ databases">
        <title>Mucilaginibacter strains isolated from gold and copper mining confer multi heavy-metal resistance.</title>
        <authorList>
            <person name="Li Y."/>
        </authorList>
    </citation>
    <scope>NUCLEOTIDE SEQUENCE [LARGE SCALE GENOMIC DNA]</scope>
    <source>
        <strain evidence="2 4">P2-4</strain>
    </source>
</reference>
<sequence length="345" mass="38039">MKPTALKFLSFIILLIWSIPLSAQTLYVDASRGRDDAPGTQSEPLASLEKAVIKANTFSGEEPVTIKIAPGLYLIKSALAIRDESNRQVAEKYTFEAMVMPGDPDWAPAKMPVIQCVADSNRAGKLKHASSAFQVARNHVVIKGLKFTGNPNPASEYYYVIERRDSTLTGLEISQCYFVGEKNSAPIQGGFFAQGAGIRVDHCIFYGVKNAVMVFLGIRDFSLTHSIIYGAYEGAVWYGYGPSSNMPFTFSDNIVTNCNYFWIGYRGAHANYKFANSLISQNAFYLGFNEEDVKPDRLNKPIEQNIQKVGKVALSEVQTRGIPKDYLNLSSSSPGAHIDAGIFIR</sequence>
<gene>
    <name evidence="1" type="ORF">DIU31_019140</name>
    <name evidence="2" type="ORF">J3L21_08350</name>
</gene>
<name>A0AAE6JH12_9SPHI</name>